<accession>A0A0D0CHC5</accession>
<protein>
    <submittedName>
        <fullName evidence="1">Uncharacterized protein</fullName>
    </submittedName>
</protein>
<keyword evidence="2" id="KW-1185">Reference proteome</keyword>
<feature type="non-terminal residue" evidence="1">
    <location>
        <position position="1"/>
    </location>
</feature>
<evidence type="ECO:0000313" key="2">
    <source>
        <dbReference type="Proteomes" id="UP000053593"/>
    </source>
</evidence>
<name>A0A0D0CHC5_9AGAR</name>
<dbReference type="AlphaFoldDB" id="A0A0D0CHC5"/>
<organism evidence="1 2">
    <name type="scientific">Collybiopsis luxurians FD-317 M1</name>
    <dbReference type="NCBI Taxonomy" id="944289"/>
    <lineage>
        <taxon>Eukaryota</taxon>
        <taxon>Fungi</taxon>
        <taxon>Dikarya</taxon>
        <taxon>Basidiomycota</taxon>
        <taxon>Agaricomycotina</taxon>
        <taxon>Agaricomycetes</taxon>
        <taxon>Agaricomycetidae</taxon>
        <taxon>Agaricales</taxon>
        <taxon>Marasmiineae</taxon>
        <taxon>Omphalotaceae</taxon>
        <taxon>Collybiopsis</taxon>
        <taxon>Collybiopsis luxurians</taxon>
    </lineage>
</organism>
<gene>
    <name evidence="1" type="ORF">GYMLUDRAFT_177551</name>
</gene>
<dbReference type="OrthoDB" id="3254930at2759"/>
<dbReference type="Proteomes" id="UP000053593">
    <property type="component" value="Unassembled WGS sequence"/>
</dbReference>
<reference evidence="1 2" key="1">
    <citation type="submission" date="2014-04" db="EMBL/GenBank/DDBJ databases">
        <title>Evolutionary Origins and Diversification of the Mycorrhizal Mutualists.</title>
        <authorList>
            <consortium name="DOE Joint Genome Institute"/>
            <consortium name="Mycorrhizal Genomics Consortium"/>
            <person name="Kohler A."/>
            <person name="Kuo A."/>
            <person name="Nagy L.G."/>
            <person name="Floudas D."/>
            <person name="Copeland A."/>
            <person name="Barry K.W."/>
            <person name="Cichocki N."/>
            <person name="Veneault-Fourrey C."/>
            <person name="LaButti K."/>
            <person name="Lindquist E.A."/>
            <person name="Lipzen A."/>
            <person name="Lundell T."/>
            <person name="Morin E."/>
            <person name="Murat C."/>
            <person name="Riley R."/>
            <person name="Ohm R."/>
            <person name="Sun H."/>
            <person name="Tunlid A."/>
            <person name="Henrissat B."/>
            <person name="Grigoriev I.V."/>
            <person name="Hibbett D.S."/>
            <person name="Martin F."/>
        </authorList>
    </citation>
    <scope>NUCLEOTIDE SEQUENCE [LARGE SCALE GENOMIC DNA]</scope>
    <source>
        <strain evidence="1 2">FD-317 M1</strain>
    </source>
</reference>
<proteinExistence type="predicted"/>
<sequence>HVPKPESIWNNVQLYPKMFPWLFPFGLGGIGSSSLSSSKLLDQMHKRLLMMYHNKQFQLDMSFAFVAFSHEQIKASTMQAFLLANTKNFDNISTRLLTVDQSILKQLALHMAAGEFVKPLNDSEQQCFLLL</sequence>
<dbReference type="HOGENOM" id="CLU_114793_1_0_1"/>
<dbReference type="EMBL" id="KN834817">
    <property type="protein sequence ID" value="KIK54338.1"/>
    <property type="molecule type" value="Genomic_DNA"/>
</dbReference>
<evidence type="ECO:0000313" key="1">
    <source>
        <dbReference type="EMBL" id="KIK54338.1"/>
    </source>
</evidence>